<evidence type="ECO:0000313" key="1">
    <source>
        <dbReference type="EMBL" id="KKM24992.1"/>
    </source>
</evidence>
<dbReference type="EMBL" id="LAZR01012809">
    <property type="protein sequence ID" value="KKM24992.1"/>
    <property type="molecule type" value="Genomic_DNA"/>
</dbReference>
<comment type="caution">
    <text evidence="1">The sequence shown here is derived from an EMBL/GenBank/DDBJ whole genome shotgun (WGS) entry which is preliminary data.</text>
</comment>
<proteinExistence type="predicted"/>
<dbReference type="AlphaFoldDB" id="A0A0F9IBX3"/>
<accession>A0A0F9IBX3</accession>
<gene>
    <name evidence="1" type="ORF">LCGC14_1599470</name>
</gene>
<protein>
    <submittedName>
        <fullName evidence="1">Uncharacterized protein</fullName>
    </submittedName>
</protein>
<name>A0A0F9IBX3_9ZZZZ</name>
<organism evidence="1">
    <name type="scientific">marine sediment metagenome</name>
    <dbReference type="NCBI Taxonomy" id="412755"/>
    <lineage>
        <taxon>unclassified sequences</taxon>
        <taxon>metagenomes</taxon>
        <taxon>ecological metagenomes</taxon>
    </lineage>
</organism>
<reference evidence="1" key="1">
    <citation type="journal article" date="2015" name="Nature">
        <title>Complex archaea that bridge the gap between prokaryotes and eukaryotes.</title>
        <authorList>
            <person name="Spang A."/>
            <person name="Saw J.H."/>
            <person name="Jorgensen S.L."/>
            <person name="Zaremba-Niedzwiedzka K."/>
            <person name="Martijn J."/>
            <person name="Lind A.E."/>
            <person name="van Eijk R."/>
            <person name="Schleper C."/>
            <person name="Guy L."/>
            <person name="Ettema T.J."/>
        </authorList>
    </citation>
    <scope>NUCLEOTIDE SEQUENCE</scope>
</reference>
<sequence length="52" mass="6045">MICPTCKIPMKTEEGSECGNMLDDYYETQEIKVCPKCQTRVQEIYIARILLD</sequence>